<dbReference type="EMBL" id="FPBH01000001">
    <property type="protein sequence ID" value="SFT45310.1"/>
    <property type="molecule type" value="Genomic_DNA"/>
</dbReference>
<organism evidence="1 2">
    <name type="scientific">Paraburkholderia aspalathi</name>
    <dbReference type="NCBI Taxonomy" id="1324617"/>
    <lineage>
        <taxon>Bacteria</taxon>
        <taxon>Pseudomonadati</taxon>
        <taxon>Pseudomonadota</taxon>
        <taxon>Betaproteobacteria</taxon>
        <taxon>Burkholderiales</taxon>
        <taxon>Burkholderiaceae</taxon>
        <taxon>Paraburkholderia</taxon>
    </lineage>
</organism>
<name>A0A1I6Y460_9BURK</name>
<dbReference type="InterPro" id="IPR012340">
    <property type="entry name" value="NA-bd_OB-fold"/>
</dbReference>
<evidence type="ECO:0000313" key="2">
    <source>
        <dbReference type="Proteomes" id="UP000198844"/>
    </source>
</evidence>
<proteinExistence type="predicted"/>
<dbReference type="RefSeq" id="WP_093632583.1">
    <property type="nucleotide sequence ID" value="NZ_FPBH01000001.1"/>
</dbReference>
<dbReference type="SUPFAM" id="SSF50249">
    <property type="entry name" value="Nucleic acid-binding proteins"/>
    <property type="match status" value="1"/>
</dbReference>
<protein>
    <recommendedName>
        <fullName evidence="3">Single-stranded DNA-binding protein</fullName>
    </recommendedName>
</protein>
<evidence type="ECO:0008006" key="3">
    <source>
        <dbReference type="Google" id="ProtNLM"/>
    </source>
</evidence>
<gene>
    <name evidence="1" type="ORF">SAMN05192563_1001311</name>
</gene>
<sequence length="133" mass="13719">MIDGLIAGKLYGKPTERVGASGKSFVTAKVRAAAGDGESLFVNVIAFDAVAKAALLALNDVDSVALAGALTPKVWVDKNGDAKPALDMVAHGALTAYHVQRRQKAIQPNDAATTSGAKRAMCGGDLSHMQDDL</sequence>
<dbReference type="AlphaFoldDB" id="A0A1I6Y460"/>
<accession>A0A1I6Y460</accession>
<dbReference type="Proteomes" id="UP000198844">
    <property type="component" value="Unassembled WGS sequence"/>
</dbReference>
<dbReference type="OrthoDB" id="8813484at2"/>
<evidence type="ECO:0000313" key="1">
    <source>
        <dbReference type="EMBL" id="SFT45310.1"/>
    </source>
</evidence>
<dbReference type="Gene3D" id="2.40.50.140">
    <property type="entry name" value="Nucleic acid-binding proteins"/>
    <property type="match status" value="1"/>
</dbReference>
<reference evidence="1 2" key="1">
    <citation type="submission" date="2016-10" db="EMBL/GenBank/DDBJ databases">
        <authorList>
            <person name="de Groot N.N."/>
        </authorList>
    </citation>
    <scope>NUCLEOTIDE SEQUENCE [LARGE SCALE GENOMIC DNA]</scope>
    <source>
        <strain evidence="1 2">LMG 27731</strain>
    </source>
</reference>